<keyword evidence="7" id="KW-0378">Hydrolase</keyword>
<evidence type="ECO:0000256" key="2">
    <source>
        <dbReference type="ARBA" id="ARBA00022679"/>
    </source>
</evidence>
<dbReference type="InterPro" id="IPR036465">
    <property type="entry name" value="vWFA_dom_sf"/>
</dbReference>
<dbReference type="InterPro" id="IPR043502">
    <property type="entry name" value="DNA/RNA_pol_sf"/>
</dbReference>
<keyword evidence="5" id="KW-0064">Aspartyl protease</keyword>
<dbReference type="PANTHER" id="PTHR33064">
    <property type="entry name" value="POL PROTEIN"/>
    <property type="match status" value="1"/>
</dbReference>
<keyword evidence="3" id="KW-0548">Nucleotidyltransferase</keyword>
<dbReference type="Proteomes" id="UP000663823">
    <property type="component" value="Unassembled WGS sequence"/>
</dbReference>
<dbReference type="SUPFAM" id="SSF53300">
    <property type="entry name" value="vWA-like"/>
    <property type="match status" value="1"/>
</dbReference>
<evidence type="ECO:0000256" key="8">
    <source>
        <dbReference type="ARBA" id="ARBA00022918"/>
    </source>
</evidence>
<name>A0A815F8H0_9BILA</name>
<organism evidence="10 12">
    <name type="scientific">Rotaria sordida</name>
    <dbReference type="NCBI Taxonomy" id="392033"/>
    <lineage>
        <taxon>Eukaryota</taxon>
        <taxon>Metazoa</taxon>
        <taxon>Spiralia</taxon>
        <taxon>Gnathifera</taxon>
        <taxon>Rotifera</taxon>
        <taxon>Eurotatoria</taxon>
        <taxon>Bdelloidea</taxon>
        <taxon>Philodinida</taxon>
        <taxon>Philodinidae</taxon>
        <taxon>Rotaria</taxon>
    </lineage>
</organism>
<accession>A0A815F8H0</accession>
<keyword evidence="4" id="KW-0540">Nuclease</keyword>
<comment type="caution">
    <text evidence="10">The sequence shown here is derived from an EMBL/GenBank/DDBJ whole genome shotgun (WGS) entry which is preliminary data.</text>
</comment>
<sequence length="275" mass="31684">MISPAKNTDDVFIAYDPFDANKEKFKKDEVAPDDVLSKYSYISLRDNVLDVRPIEQLTVILFDISSSMQHTQTNNSKSLLDLSISALGAWCDKFYSYRLPHAIGLIYCGAKITSTTQLIHEACPITNNFSDFENSLRSRPDCGSSTPFLPQTADEACKFVKAAEYYRKFIPNFSQIAVPLRKFVSTTGTQQKKRQKTIITLTNEEIKAFKQLKIFLTTDLKFTQAQRKWSPMKQECYAFICALDKWHNYFSEITFIWEIDHKSLTQLNHKPQINK</sequence>
<dbReference type="GO" id="GO:0004190">
    <property type="term" value="F:aspartic-type endopeptidase activity"/>
    <property type="evidence" value="ECO:0007669"/>
    <property type="project" value="UniProtKB-KW"/>
</dbReference>
<dbReference type="EMBL" id="CAJNOO010003135">
    <property type="protein sequence ID" value="CAF1320091.1"/>
    <property type="molecule type" value="Genomic_DNA"/>
</dbReference>
<evidence type="ECO:0000256" key="3">
    <source>
        <dbReference type="ARBA" id="ARBA00022695"/>
    </source>
</evidence>
<keyword evidence="8" id="KW-0695">RNA-directed DNA polymerase</keyword>
<feature type="domain" description="Reverse transcriptase RNase H-like" evidence="9">
    <location>
        <begin position="221"/>
        <end position="271"/>
    </location>
</feature>
<protein>
    <recommendedName>
        <fullName evidence="9">Reverse transcriptase RNase H-like domain-containing protein</fullName>
    </recommendedName>
</protein>
<dbReference type="Proteomes" id="UP000663882">
    <property type="component" value="Unassembled WGS sequence"/>
</dbReference>
<keyword evidence="1" id="KW-0645">Protease</keyword>
<dbReference type="GO" id="GO:0003964">
    <property type="term" value="F:RNA-directed DNA polymerase activity"/>
    <property type="evidence" value="ECO:0007669"/>
    <property type="project" value="UniProtKB-KW"/>
</dbReference>
<evidence type="ECO:0000313" key="12">
    <source>
        <dbReference type="Proteomes" id="UP000663882"/>
    </source>
</evidence>
<dbReference type="InterPro" id="IPR051320">
    <property type="entry name" value="Viral_Replic_Matur_Polypro"/>
</dbReference>
<keyword evidence="6" id="KW-0255">Endonuclease</keyword>
<evidence type="ECO:0000313" key="10">
    <source>
        <dbReference type="EMBL" id="CAF1320091.1"/>
    </source>
</evidence>
<dbReference type="GO" id="GO:0004519">
    <property type="term" value="F:endonuclease activity"/>
    <property type="evidence" value="ECO:0007669"/>
    <property type="project" value="UniProtKB-KW"/>
</dbReference>
<keyword evidence="2" id="KW-0808">Transferase</keyword>
<evidence type="ECO:0000256" key="6">
    <source>
        <dbReference type="ARBA" id="ARBA00022759"/>
    </source>
</evidence>
<dbReference type="AlphaFoldDB" id="A0A815F8H0"/>
<dbReference type="EMBL" id="CAJOAX010002697">
    <property type="protein sequence ID" value="CAF3813282.1"/>
    <property type="molecule type" value="Genomic_DNA"/>
</dbReference>
<evidence type="ECO:0000256" key="1">
    <source>
        <dbReference type="ARBA" id="ARBA00022670"/>
    </source>
</evidence>
<evidence type="ECO:0000256" key="4">
    <source>
        <dbReference type="ARBA" id="ARBA00022722"/>
    </source>
</evidence>
<proteinExistence type="predicted"/>
<dbReference type="InterPro" id="IPR043128">
    <property type="entry name" value="Rev_trsase/Diguanyl_cyclase"/>
</dbReference>
<dbReference type="Pfam" id="PF17917">
    <property type="entry name" value="RT_RNaseH"/>
    <property type="match status" value="1"/>
</dbReference>
<reference evidence="10" key="1">
    <citation type="submission" date="2021-02" db="EMBL/GenBank/DDBJ databases">
        <authorList>
            <person name="Nowell W R."/>
        </authorList>
    </citation>
    <scope>NUCLEOTIDE SEQUENCE</scope>
</reference>
<dbReference type="SUPFAM" id="SSF56672">
    <property type="entry name" value="DNA/RNA polymerases"/>
    <property type="match status" value="1"/>
</dbReference>
<evidence type="ECO:0000259" key="9">
    <source>
        <dbReference type="Pfam" id="PF17917"/>
    </source>
</evidence>
<dbReference type="GO" id="GO:0006508">
    <property type="term" value="P:proteolysis"/>
    <property type="evidence" value="ECO:0007669"/>
    <property type="project" value="UniProtKB-KW"/>
</dbReference>
<dbReference type="Gene3D" id="3.30.70.270">
    <property type="match status" value="1"/>
</dbReference>
<evidence type="ECO:0000256" key="5">
    <source>
        <dbReference type="ARBA" id="ARBA00022750"/>
    </source>
</evidence>
<evidence type="ECO:0000313" key="11">
    <source>
        <dbReference type="EMBL" id="CAF3813282.1"/>
    </source>
</evidence>
<gene>
    <name evidence="11" type="ORF">OTI717_LOCUS18953</name>
    <name evidence="10" type="ORF">RFH988_LOCUS30711</name>
</gene>
<dbReference type="OrthoDB" id="10038478at2759"/>
<evidence type="ECO:0000256" key="7">
    <source>
        <dbReference type="ARBA" id="ARBA00022801"/>
    </source>
</evidence>
<dbReference type="InterPro" id="IPR041373">
    <property type="entry name" value="RT_RNaseH"/>
</dbReference>
<dbReference type="PANTHER" id="PTHR33064:SF37">
    <property type="entry name" value="RIBONUCLEASE H"/>
    <property type="match status" value="1"/>
</dbReference>